<keyword evidence="5" id="KW-1185">Reference proteome</keyword>
<feature type="region of interest" description="Disordered" evidence="2">
    <location>
        <begin position="259"/>
        <end position="331"/>
    </location>
</feature>
<feature type="compositionally biased region" description="Acidic residues" evidence="2">
    <location>
        <begin position="259"/>
        <end position="276"/>
    </location>
</feature>
<dbReference type="RefSeq" id="WP_110941789.1">
    <property type="nucleotide sequence ID" value="NZ_FQZV01000037.1"/>
</dbReference>
<dbReference type="InterPro" id="IPR013784">
    <property type="entry name" value="Carb-bd-like_fold"/>
</dbReference>
<dbReference type="Pfam" id="PF00395">
    <property type="entry name" value="SLH"/>
    <property type="match status" value="1"/>
</dbReference>
<feature type="compositionally biased region" description="Basic and acidic residues" evidence="2">
    <location>
        <begin position="319"/>
        <end position="330"/>
    </location>
</feature>
<feature type="domain" description="SLH" evidence="3">
    <location>
        <begin position="444"/>
        <end position="511"/>
    </location>
</feature>
<feature type="compositionally biased region" description="Acidic residues" evidence="2">
    <location>
        <begin position="298"/>
        <end position="308"/>
    </location>
</feature>
<dbReference type="AlphaFoldDB" id="A0A1M6LKB8"/>
<dbReference type="STRING" id="1121919.SAMN02745975_02701"/>
<evidence type="ECO:0000259" key="3">
    <source>
        <dbReference type="PROSITE" id="PS51272"/>
    </source>
</evidence>
<dbReference type="InterPro" id="IPR001119">
    <property type="entry name" value="SLH_dom"/>
</dbReference>
<sequence length="601" mass="68458">MKRACYVFWIFCITLSFRTSMTYGQAPQLELHLDREKIQVEETFVVTLIGKDLEQVVGIDGELLYDQEKLLLLSKEILLPEDQMIDLQAHYDGFEDSTGRGRLLFGLKGHIPPWVEAEKPLARFIFKGQLPGEGRLWIGERSRLVKETEDSILWSVPDFREEPFWIQIYGWGSFTGEIHLDEGGEVTGTKVLCYQGENLLEEKNLESSEIFSLNQLPDGTYRIRVEKTGYQPEEHSFTIWEGNHLTYPFQLVKLQEDPAAEEPNDVPGEELNDELENESKEGPATQKPKDDPPPREPEENEGEKDQDEGNVIPSVPTDPTKDRSKKDKEIQQNTAIEVGSLTLKVDGLPISVDKLQVLVLDIHNENQRALQLRSPVYQISLTPASENLWIPFKIQLIEGIENPEAVGIYTYLVDKQKWVYAGGEKLLSGSRLEGFMEPNRIFAVMENRDFPSFPDVERGELGEVIRKFTMGGIVVGFEDGTFRPDQPITLEAFLAMLLKLYDVPLLQDDGESEQNMYAAWARDVCYTAKHIGLLQEGAVGPLYREMSLSMKELLSLFSSMKAIMAESVQDVPTKRIDMKEIEKDRIPTRAEVVLWLNEVVK</sequence>
<evidence type="ECO:0000313" key="5">
    <source>
        <dbReference type="Proteomes" id="UP000184536"/>
    </source>
</evidence>
<evidence type="ECO:0000256" key="2">
    <source>
        <dbReference type="SAM" id="MobiDB-lite"/>
    </source>
</evidence>
<evidence type="ECO:0000313" key="4">
    <source>
        <dbReference type="EMBL" id="SHJ71605.1"/>
    </source>
</evidence>
<proteinExistence type="predicted"/>
<dbReference type="GO" id="GO:0030246">
    <property type="term" value="F:carbohydrate binding"/>
    <property type="evidence" value="ECO:0007669"/>
    <property type="project" value="InterPro"/>
</dbReference>
<keyword evidence="1" id="KW-0677">Repeat</keyword>
<dbReference type="Proteomes" id="UP000184536">
    <property type="component" value="Unassembled WGS sequence"/>
</dbReference>
<feature type="compositionally biased region" description="Basic and acidic residues" evidence="2">
    <location>
        <begin position="277"/>
        <end position="297"/>
    </location>
</feature>
<protein>
    <submittedName>
        <fullName evidence="4">S-layer homology domain-containing protein</fullName>
    </submittedName>
</protein>
<dbReference type="OrthoDB" id="1804207at2"/>
<evidence type="ECO:0000256" key="1">
    <source>
        <dbReference type="ARBA" id="ARBA00022737"/>
    </source>
</evidence>
<reference evidence="5" key="1">
    <citation type="submission" date="2016-11" db="EMBL/GenBank/DDBJ databases">
        <authorList>
            <person name="Varghese N."/>
            <person name="Submissions S."/>
        </authorList>
    </citation>
    <scope>NUCLEOTIDE SEQUENCE [LARGE SCALE GENOMIC DNA]</scope>
    <source>
        <strain evidence="5">DSM 17957</strain>
    </source>
</reference>
<dbReference type="PROSITE" id="PS51272">
    <property type="entry name" value="SLH"/>
    <property type="match status" value="1"/>
</dbReference>
<gene>
    <name evidence="4" type="ORF">SAMN02745975_02701</name>
</gene>
<dbReference type="SUPFAM" id="SSF49452">
    <property type="entry name" value="Starch-binding domain-like"/>
    <property type="match status" value="1"/>
</dbReference>
<organism evidence="4 5">
    <name type="scientific">Geosporobacter subterraneus DSM 17957</name>
    <dbReference type="NCBI Taxonomy" id="1121919"/>
    <lineage>
        <taxon>Bacteria</taxon>
        <taxon>Bacillati</taxon>
        <taxon>Bacillota</taxon>
        <taxon>Clostridia</taxon>
        <taxon>Peptostreptococcales</taxon>
        <taxon>Thermotaleaceae</taxon>
        <taxon>Geosporobacter</taxon>
    </lineage>
</organism>
<accession>A0A1M6LKB8</accession>
<name>A0A1M6LKB8_9FIRM</name>
<dbReference type="EMBL" id="FQZV01000037">
    <property type="protein sequence ID" value="SHJ71605.1"/>
    <property type="molecule type" value="Genomic_DNA"/>
</dbReference>